<feature type="transmembrane region" description="Helical" evidence="1">
    <location>
        <begin position="137"/>
        <end position="165"/>
    </location>
</feature>
<dbReference type="KEGG" id="mtea:DK419_10595"/>
<evidence type="ECO:0000313" key="2">
    <source>
        <dbReference type="EMBL" id="AWN46704.1"/>
    </source>
</evidence>
<dbReference type="OrthoDB" id="4661324at2"/>
<dbReference type="EMBL" id="CP029553">
    <property type="protein sequence ID" value="AWN46704.1"/>
    <property type="molecule type" value="Genomic_DNA"/>
</dbReference>
<dbReference type="AlphaFoldDB" id="A0A2U8WKD1"/>
<name>A0A2U8WKD1_9HYPH</name>
<feature type="transmembrane region" description="Helical" evidence="1">
    <location>
        <begin position="214"/>
        <end position="236"/>
    </location>
</feature>
<organism evidence="2 3">
    <name type="scientific">Methylobacterium terrae</name>
    <dbReference type="NCBI Taxonomy" id="2202827"/>
    <lineage>
        <taxon>Bacteria</taxon>
        <taxon>Pseudomonadati</taxon>
        <taxon>Pseudomonadota</taxon>
        <taxon>Alphaproteobacteria</taxon>
        <taxon>Hyphomicrobiales</taxon>
        <taxon>Methylobacteriaceae</taxon>
        <taxon>Methylobacterium</taxon>
    </lineage>
</organism>
<keyword evidence="1" id="KW-0472">Membrane</keyword>
<feature type="transmembrane region" description="Helical" evidence="1">
    <location>
        <begin position="92"/>
        <end position="111"/>
    </location>
</feature>
<dbReference type="InterPro" id="IPR018723">
    <property type="entry name" value="DUF2254_membrane"/>
</dbReference>
<dbReference type="Pfam" id="PF10011">
    <property type="entry name" value="DUF2254"/>
    <property type="match status" value="1"/>
</dbReference>
<evidence type="ECO:0008006" key="4">
    <source>
        <dbReference type="Google" id="ProtNLM"/>
    </source>
</evidence>
<proteinExistence type="predicted"/>
<evidence type="ECO:0000256" key="1">
    <source>
        <dbReference type="SAM" id="Phobius"/>
    </source>
</evidence>
<keyword evidence="1" id="KW-0812">Transmembrane</keyword>
<keyword evidence="1" id="KW-1133">Transmembrane helix</keyword>
<evidence type="ECO:0000313" key="3">
    <source>
        <dbReference type="Proteomes" id="UP000245444"/>
    </source>
</evidence>
<keyword evidence="3" id="KW-1185">Reference proteome</keyword>
<reference evidence="2 3" key="1">
    <citation type="submission" date="2018-05" db="EMBL/GenBank/DDBJ databases">
        <title>Complete Genome Sequence of Methylobacterium sp. 17Sr1-28.</title>
        <authorList>
            <person name="Srinivasan S."/>
        </authorList>
    </citation>
    <scope>NUCLEOTIDE SEQUENCE [LARGE SCALE GENOMIC DNA]</scope>
    <source>
        <strain evidence="2 3">17Sr1-28</strain>
    </source>
</reference>
<dbReference type="Proteomes" id="UP000245444">
    <property type="component" value="Chromosome"/>
</dbReference>
<gene>
    <name evidence="2" type="ORF">DK419_10595</name>
</gene>
<feature type="transmembrane region" description="Helical" evidence="1">
    <location>
        <begin position="189"/>
        <end position="208"/>
    </location>
</feature>
<sequence>MRRRGRSGWRRTGRGRDAARLDEEAVPSILSGRPCLSGRSCRFGPPCARARDRARRRVPRPSIDRWGPPRMKTITSIPNRLVSAIRRSFRQFLSLPLATVVGFVALSALIYRADGAWSGGGSPAGFRWLGALMGDRAALASLLATVASSIVTVTSITFSLLLLAVQQGASALTAQVTDQFMARRTNQFYFGYFVGLSVFVLITLVTNTDFHRPVFAATLSLALTTLALCLIIVMIYNTIDQMRPEQIIQFIHDRVLEARGADLGLVAATRRETRPGWIDHAPVRSRESGYVVGLDLARLAGALERHGRGDVEIEVLLTLGTYRAVGDPVFRVRSRPGAVLTEAACARIAGAALAAFAYDDGRDLQNNPAYGLHQLSTIAWTSVSTSKSNPNPGLAVIQALRDIIAQWSLDEVEVRGDAESCIVYRDAAPTLATDVLEAVIVVASESIQSQTLAGAVETLALLLRHVERPTAERLADVANRTLSSLGEHVLTRQLEAALADLVPALRDRGFVAVADAVSEASAALAASLGKLNSRSTRVPGAGA</sequence>
<protein>
    <recommendedName>
        <fullName evidence="4">DUF2254 domain-containing protein</fullName>
    </recommendedName>
</protein>
<accession>A0A2U8WKD1</accession>